<feature type="chain" id="PRO_5034335079" description="Glycosyl hydrolases family 2 sugar binding domain-containing protein" evidence="2">
    <location>
        <begin position="23"/>
        <end position="285"/>
    </location>
</feature>
<dbReference type="GO" id="GO:0005615">
    <property type="term" value="C:extracellular space"/>
    <property type="evidence" value="ECO:0007669"/>
    <property type="project" value="TreeGrafter"/>
</dbReference>
<organism evidence="4">
    <name type="scientific">Castor canadensis</name>
    <name type="common">American beaver</name>
    <dbReference type="NCBI Taxonomy" id="51338"/>
    <lineage>
        <taxon>Eukaryota</taxon>
        <taxon>Metazoa</taxon>
        <taxon>Chordata</taxon>
        <taxon>Craniata</taxon>
        <taxon>Vertebrata</taxon>
        <taxon>Euteleostomi</taxon>
        <taxon>Mammalia</taxon>
        <taxon>Eutheria</taxon>
        <taxon>Euarchontoglires</taxon>
        <taxon>Glires</taxon>
        <taxon>Rodentia</taxon>
        <taxon>Castorimorpha</taxon>
        <taxon>Castoridae</taxon>
        <taxon>Castor</taxon>
    </lineage>
</organism>
<proteinExistence type="inferred from homology"/>
<dbReference type="GO" id="GO:0005975">
    <property type="term" value="P:carbohydrate metabolic process"/>
    <property type="evidence" value="ECO:0007669"/>
    <property type="project" value="InterPro"/>
</dbReference>
<protein>
    <recommendedName>
        <fullName evidence="3">Glycosyl hydrolases family 2 sugar binding domain-containing protein</fullName>
    </recommendedName>
</protein>
<dbReference type="Gene3D" id="2.60.120.260">
    <property type="entry name" value="Galactose-binding domain-like"/>
    <property type="match status" value="1"/>
</dbReference>
<dbReference type="Pfam" id="PF02837">
    <property type="entry name" value="Glyco_hydro_2_N"/>
    <property type="match status" value="1"/>
</dbReference>
<dbReference type="Ensembl" id="ENSCCNT00000015132.1">
    <property type="protein sequence ID" value="ENSCCNP00000011558.1"/>
    <property type="gene ID" value="ENSCCNG00000011981.1"/>
</dbReference>
<dbReference type="InterPro" id="IPR008979">
    <property type="entry name" value="Galactose-bd-like_sf"/>
</dbReference>
<dbReference type="GO" id="GO:0005102">
    <property type="term" value="F:signaling receptor binding"/>
    <property type="evidence" value="ECO:0007669"/>
    <property type="project" value="TreeGrafter"/>
</dbReference>
<name>A0A8C0ZR22_CASCN</name>
<dbReference type="InterPro" id="IPR006104">
    <property type="entry name" value="Glyco_hydro_2_N"/>
</dbReference>
<dbReference type="GO" id="GO:0004566">
    <property type="term" value="F:beta-glucuronidase activity"/>
    <property type="evidence" value="ECO:0007669"/>
    <property type="project" value="TreeGrafter"/>
</dbReference>
<dbReference type="SUPFAM" id="SSF49785">
    <property type="entry name" value="Galactose-binding domain-like"/>
    <property type="match status" value="1"/>
</dbReference>
<accession>A0A8C0ZR22</accession>
<reference evidence="4" key="1">
    <citation type="submission" date="2023-09" db="UniProtKB">
        <authorList>
            <consortium name="Ensembl"/>
        </authorList>
    </citation>
    <scope>IDENTIFICATION</scope>
</reference>
<feature type="signal peptide" evidence="2">
    <location>
        <begin position="1"/>
        <end position="22"/>
    </location>
</feature>
<dbReference type="AlphaFoldDB" id="A0A8C0ZR22"/>
<dbReference type="FunFam" id="2.60.120.260:FF:000027">
    <property type="entry name" value="Beta-glucuronidase"/>
    <property type="match status" value="1"/>
</dbReference>
<evidence type="ECO:0000256" key="2">
    <source>
        <dbReference type="SAM" id="SignalP"/>
    </source>
</evidence>
<evidence type="ECO:0000259" key="3">
    <source>
        <dbReference type="Pfam" id="PF02837"/>
    </source>
</evidence>
<dbReference type="GO" id="GO:0030246">
    <property type="term" value="F:carbohydrate binding"/>
    <property type="evidence" value="ECO:0007669"/>
    <property type="project" value="TreeGrafter"/>
</dbReference>
<feature type="domain" description="Glycosyl hydrolases family 2 sugar binding" evidence="3">
    <location>
        <begin position="39"/>
        <end position="214"/>
    </location>
</feature>
<dbReference type="GO" id="GO:0019391">
    <property type="term" value="P:glucuronoside catabolic process"/>
    <property type="evidence" value="ECO:0007669"/>
    <property type="project" value="TreeGrafter"/>
</dbReference>
<sequence>MRWRPAGTWAVLGPLFWGCALALQGGMLYPRESPSRERKELDGLWSFRADFSDSRHQGFDQQWYRRPLRESGPILDMPVPSSFNDMGQDRQLRDFIGWVWYEREVTLPQRWTQDVSTRVVLRIGSAHYYAIVWVNGVHVTQHEGGHLPFEADISKLVQTGPLTSCRITIAINNTLTPHTLPGPGSREGYFVQDVNFDFFNYAGLHRPVLLYTTPTTYIDDITVTTEVEQDTGEGSWHALCLAEPRVALSLCLERFPRKRIFSLLFLAELRFELRASQLLGKCSTT</sequence>
<evidence type="ECO:0000313" key="4">
    <source>
        <dbReference type="Ensembl" id="ENSCCNP00000011558.1"/>
    </source>
</evidence>
<comment type="similarity">
    <text evidence="1">Belongs to the glycosyl hydrolase 2 family.</text>
</comment>
<keyword evidence="2" id="KW-0732">Signal</keyword>
<dbReference type="PANTHER" id="PTHR10066">
    <property type="entry name" value="BETA-GLUCURONIDASE"/>
    <property type="match status" value="1"/>
</dbReference>
<evidence type="ECO:0000256" key="1">
    <source>
        <dbReference type="ARBA" id="ARBA00007401"/>
    </source>
</evidence>
<dbReference type="PANTHER" id="PTHR10066:SF67">
    <property type="entry name" value="BETA-GLUCURONIDASE"/>
    <property type="match status" value="1"/>
</dbReference>